<keyword evidence="4 7" id="KW-1133">Transmembrane helix</keyword>
<feature type="transmembrane region" description="Helical" evidence="7">
    <location>
        <begin position="89"/>
        <end position="109"/>
    </location>
</feature>
<gene>
    <name evidence="9" type="ORF">J437_LFUL007026</name>
</gene>
<keyword evidence="2" id="KW-0813">Transport</keyword>
<feature type="transmembrane region" description="Helical" evidence="7">
    <location>
        <begin position="164"/>
        <end position="192"/>
    </location>
</feature>
<dbReference type="OrthoDB" id="66620at2759"/>
<name>A0A8K0K5J2_LADFU</name>
<evidence type="ECO:0000256" key="5">
    <source>
        <dbReference type="ARBA" id="ARBA00023136"/>
    </source>
</evidence>
<evidence type="ECO:0000256" key="3">
    <source>
        <dbReference type="ARBA" id="ARBA00022692"/>
    </source>
</evidence>
<dbReference type="GO" id="GO:0140359">
    <property type="term" value="F:ABC-type transporter activity"/>
    <property type="evidence" value="ECO:0007669"/>
    <property type="project" value="InterPro"/>
</dbReference>
<keyword evidence="3 7" id="KW-0812">Transmembrane</keyword>
<keyword evidence="5 7" id="KW-0472">Membrane</keyword>
<dbReference type="Pfam" id="PF01061">
    <property type="entry name" value="ABC2_membrane"/>
    <property type="match status" value="1"/>
</dbReference>
<protein>
    <recommendedName>
        <fullName evidence="8">ABC-2 type transporter transmembrane domain-containing protein</fullName>
    </recommendedName>
</protein>
<accession>A0A8K0K5J2</accession>
<evidence type="ECO:0000256" key="6">
    <source>
        <dbReference type="SAM" id="MobiDB-lite"/>
    </source>
</evidence>
<feature type="domain" description="ABC-2 type transporter transmembrane" evidence="8">
    <location>
        <begin position="70"/>
        <end position="282"/>
    </location>
</feature>
<evidence type="ECO:0000256" key="2">
    <source>
        <dbReference type="ARBA" id="ARBA00022448"/>
    </source>
</evidence>
<evidence type="ECO:0000256" key="7">
    <source>
        <dbReference type="SAM" id="Phobius"/>
    </source>
</evidence>
<dbReference type="InterPro" id="IPR013525">
    <property type="entry name" value="ABC2_TM"/>
</dbReference>
<dbReference type="AlphaFoldDB" id="A0A8K0K5J2"/>
<feature type="transmembrane region" description="Helical" evidence="7">
    <location>
        <begin position="232"/>
        <end position="252"/>
    </location>
</feature>
<feature type="region of interest" description="Disordered" evidence="6">
    <location>
        <begin position="10"/>
        <end position="48"/>
    </location>
</feature>
<comment type="caution">
    <text evidence="9">The sequence shown here is derived from an EMBL/GenBank/DDBJ whole genome shotgun (WGS) entry which is preliminary data.</text>
</comment>
<evidence type="ECO:0000259" key="8">
    <source>
        <dbReference type="Pfam" id="PF01061"/>
    </source>
</evidence>
<feature type="transmembrane region" description="Helical" evidence="7">
    <location>
        <begin position="320"/>
        <end position="342"/>
    </location>
</feature>
<evidence type="ECO:0000313" key="10">
    <source>
        <dbReference type="Proteomes" id="UP000792457"/>
    </source>
</evidence>
<evidence type="ECO:0000313" key="9">
    <source>
        <dbReference type="EMBL" id="KAG8228308.1"/>
    </source>
</evidence>
<feature type="transmembrane region" description="Helical" evidence="7">
    <location>
        <begin position="121"/>
        <end position="144"/>
    </location>
</feature>
<dbReference type="Proteomes" id="UP000792457">
    <property type="component" value="Unassembled WGS sequence"/>
</dbReference>
<dbReference type="PANTHER" id="PTHR48041">
    <property type="entry name" value="ABC TRANSPORTER G FAMILY MEMBER 28"/>
    <property type="match status" value="1"/>
</dbReference>
<evidence type="ECO:0000256" key="1">
    <source>
        <dbReference type="ARBA" id="ARBA00004141"/>
    </source>
</evidence>
<organism evidence="9 10">
    <name type="scientific">Ladona fulva</name>
    <name type="common">Scarce chaser dragonfly</name>
    <name type="synonym">Libellula fulva</name>
    <dbReference type="NCBI Taxonomy" id="123851"/>
    <lineage>
        <taxon>Eukaryota</taxon>
        <taxon>Metazoa</taxon>
        <taxon>Ecdysozoa</taxon>
        <taxon>Arthropoda</taxon>
        <taxon>Hexapoda</taxon>
        <taxon>Insecta</taxon>
        <taxon>Pterygota</taxon>
        <taxon>Palaeoptera</taxon>
        <taxon>Odonata</taxon>
        <taxon>Epiprocta</taxon>
        <taxon>Anisoptera</taxon>
        <taxon>Libelluloidea</taxon>
        <taxon>Libellulidae</taxon>
        <taxon>Ladona</taxon>
    </lineage>
</organism>
<proteinExistence type="predicted"/>
<dbReference type="EMBL" id="KZ308366">
    <property type="protein sequence ID" value="KAG8228308.1"/>
    <property type="molecule type" value="Genomic_DNA"/>
</dbReference>
<reference evidence="9" key="1">
    <citation type="submission" date="2013-04" db="EMBL/GenBank/DDBJ databases">
        <authorList>
            <person name="Qu J."/>
            <person name="Murali S.C."/>
            <person name="Bandaranaike D."/>
            <person name="Bellair M."/>
            <person name="Blankenburg K."/>
            <person name="Chao H."/>
            <person name="Dinh H."/>
            <person name="Doddapaneni H."/>
            <person name="Downs B."/>
            <person name="Dugan-Rocha S."/>
            <person name="Elkadiri S."/>
            <person name="Gnanaolivu R.D."/>
            <person name="Hernandez B."/>
            <person name="Javaid M."/>
            <person name="Jayaseelan J.C."/>
            <person name="Lee S."/>
            <person name="Li M."/>
            <person name="Ming W."/>
            <person name="Munidasa M."/>
            <person name="Muniz J."/>
            <person name="Nguyen L."/>
            <person name="Ongeri F."/>
            <person name="Osuji N."/>
            <person name="Pu L.-L."/>
            <person name="Puazo M."/>
            <person name="Qu C."/>
            <person name="Quiroz J."/>
            <person name="Raj R."/>
            <person name="Weissenberger G."/>
            <person name="Xin Y."/>
            <person name="Zou X."/>
            <person name="Han Y."/>
            <person name="Richards S."/>
            <person name="Worley K."/>
            <person name="Muzny D."/>
            <person name="Gibbs R."/>
        </authorList>
    </citation>
    <scope>NUCLEOTIDE SEQUENCE</scope>
    <source>
        <strain evidence="9">Sampled in the wild</strain>
    </source>
</reference>
<evidence type="ECO:0000256" key="4">
    <source>
        <dbReference type="ARBA" id="ARBA00022989"/>
    </source>
</evidence>
<sequence length="388" mass="43384">MTDRMVIAVDNGRNALASPSPATSRRSLDESKPTHPSTWRGDRGVDQSVEECNEREGKTEEYEFATSGWTQFVILLNRMLLQSWRDSNYLLLRLSMHVALGILIGGLFYDVGDDGAKTIVNFGFCFTCIIFFLYIPMMPVLLQFPEEVKLLKREHFNRWYGLNAYFFALTIARLPSQLFLGVLYIVIVYLLSGQPLEISRSTQFLVICLLISVVSESLGLAISSILNIVNGMFVGPTLSVPLMLLAAYGIGMTGTSHVPLPIRLMMRFSYLRYGLEGIVAAVYGGDPPRALLPCRPPADYCHLREANSIMRTLGMEGVNFWIAMVSLIISFVFFRLVSYSLLRWRLCGMGRAFSGARSPLATLNLVGRFVKARFSLSPSNSRGIRLGL</sequence>
<dbReference type="InterPro" id="IPR050352">
    <property type="entry name" value="ABCG_transporters"/>
</dbReference>
<keyword evidence="10" id="KW-1185">Reference proteome</keyword>
<dbReference type="GO" id="GO:0005886">
    <property type="term" value="C:plasma membrane"/>
    <property type="evidence" value="ECO:0007669"/>
    <property type="project" value="TreeGrafter"/>
</dbReference>
<feature type="transmembrane region" description="Helical" evidence="7">
    <location>
        <begin position="204"/>
        <end position="226"/>
    </location>
</feature>
<comment type="subcellular location">
    <subcellularLocation>
        <location evidence="1">Membrane</location>
        <topology evidence="1">Multi-pass membrane protein</topology>
    </subcellularLocation>
</comment>
<dbReference type="PANTHER" id="PTHR48041:SF15">
    <property type="entry name" value="FI05267P"/>
    <property type="match status" value="1"/>
</dbReference>
<reference evidence="9" key="2">
    <citation type="submission" date="2017-10" db="EMBL/GenBank/DDBJ databases">
        <title>Ladona fulva Genome sequencing and assembly.</title>
        <authorList>
            <person name="Murali S."/>
            <person name="Richards S."/>
            <person name="Bandaranaike D."/>
            <person name="Bellair M."/>
            <person name="Blankenburg K."/>
            <person name="Chao H."/>
            <person name="Dinh H."/>
            <person name="Doddapaneni H."/>
            <person name="Dugan-Rocha S."/>
            <person name="Elkadiri S."/>
            <person name="Gnanaolivu R."/>
            <person name="Hernandez B."/>
            <person name="Skinner E."/>
            <person name="Javaid M."/>
            <person name="Lee S."/>
            <person name="Li M."/>
            <person name="Ming W."/>
            <person name="Munidasa M."/>
            <person name="Muniz J."/>
            <person name="Nguyen L."/>
            <person name="Hughes D."/>
            <person name="Osuji N."/>
            <person name="Pu L.-L."/>
            <person name="Puazo M."/>
            <person name="Qu C."/>
            <person name="Quiroz J."/>
            <person name="Raj R."/>
            <person name="Weissenberger G."/>
            <person name="Xin Y."/>
            <person name="Zou X."/>
            <person name="Han Y."/>
            <person name="Worley K."/>
            <person name="Muzny D."/>
            <person name="Gibbs R."/>
        </authorList>
    </citation>
    <scope>NUCLEOTIDE SEQUENCE</scope>
    <source>
        <strain evidence="9">Sampled in the wild</strain>
    </source>
</reference>